<feature type="domain" description="Elp3/MiaA/NifB-like radical SAM core" evidence="4">
    <location>
        <begin position="21"/>
        <end position="233"/>
    </location>
</feature>
<organism evidence="5 6">
    <name type="scientific">Christensenella tenuis</name>
    <dbReference type="NCBI Taxonomy" id="2763033"/>
    <lineage>
        <taxon>Bacteria</taxon>
        <taxon>Bacillati</taxon>
        <taxon>Bacillota</taxon>
        <taxon>Clostridia</taxon>
        <taxon>Christensenellales</taxon>
        <taxon>Christensenellaceae</taxon>
        <taxon>Christensenella</taxon>
    </lineage>
</organism>
<dbReference type="InterPro" id="IPR040086">
    <property type="entry name" value="MJ0683-like"/>
</dbReference>
<reference evidence="5 6" key="1">
    <citation type="submission" date="2020-08" db="EMBL/GenBank/DDBJ databases">
        <title>Genome public.</title>
        <authorList>
            <person name="Liu C."/>
            <person name="Sun Q."/>
        </authorList>
    </citation>
    <scope>NUCLEOTIDE SEQUENCE [LARGE SCALE GENOMIC DNA]</scope>
    <source>
        <strain evidence="5 6">NSJ-35</strain>
    </source>
</reference>
<dbReference type="SFLD" id="SFLDS00029">
    <property type="entry name" value="Radical_SAM"/>
    <property type="match status" value="1"/>
</dbReference>
<accession>A0ABR7EDM0</accession>
<dbReference type="Gene3D" id="3.80.30.30">
    <property type="match status" value="1"/>
</dbReference>
<dbReference type="Pfam" id="PF04055">
    <property type="entry name" value="Radical_SAM"/>
    <property type="match status" value="1"/>
</dbReference>
<keyword evidence="3" id="KW-0411">Iron-sulfur</keyword>
<dbReference type="CDD" id="cd01335">
    <property type="entry name" value="Radical_SAM"/>
    <property type="match status" value="1"/>
</dbReference>
<dbReference type="SUPFAM" id="SSF102114">
    <property type="entry name" value="Radical SAM enzymes"/>
    <property type="match status" value="1"/>
</dbReference>
<name>A0ABR7EDM0_9FIRM</name>
<dbReference type="InterPro" id="IPR006638">
    <property type="entry name" value="Elp3/MiaA/NifB-like_rSAM"/>
</dbReference>
<evidence type="ECO:0000256" key="1">
    <source>
        <dbReference type="ARBA" id="ARBA00022723"/>
    </source>
</evidence>
<dbReference type="Proteomes" id="UP000606889">
    <property type="component" value="Unassembled WGS sequence"/>
</dbReference>
<dbReference type="InterPro" id="IPR058240">
    <property type="entry name" value="rSAM_sf"/>
</dbReference>
<evidence type="ECO:0000313" key="6">
    <source>
        <dbReference type="Proteomes" id="UP000606889"/>
    </source>
</evidence>
<dbReference type="RefSeq" id="WP_186857411.1">
    <property type="nucleotide sequence ID" value="NZ_JACOON010000003.1"/>
</dbReference>
<gene>
    <name evidence="5" type="ORF">H8S18_05990</name>
</gene>
<keyword evidence="6" id="KW-1185">Reference proteome</keyword>
<dbReference type="PANTHER" id="PTHR43432">
    <property type="entry name" value="SLR0285 PROTEIN"/>
    <property type="match status" value="1"/>
</dbReference>
<evidence type="ECO:0000313" key="5">
    <source>
        <dbReference type="EMBL" id="MBC5647880.1"/>
    </source>
</evidence>
<proteinExistence type="predicted"/>
<evidence type="ECO:0000256" key="3">
    <source>
        <dbReference type="ARBA" id="ARBA00023014"/>
    </source>
</evidence>
<comment type="caution">
    <text evidence="5">The sequence shown here is derived from an EMBL/GenBank/DDBJ whole genome shotgun (WGS) entry which is preliminary data.</text>
</comment>
<keyword evidence="1" id="KW-0479">Metal-binding</keyword>
<dbReference type="PANTHER" id="PTHR43432:SF5">
    <property type="entry name" value="ELP3_MIAA_NIFB-LIKE RADICAL SAM CORE DOMAIN-CONTAINING PROTEIN"/>
    <property type="match status" value="1"/>
</dbReference>
<evidence type="ECO:0000259" key="4">
    <source>
        <dbReference type="SMART" id="SM00729"/>
    </source>
</evidence>
<sequence length="297" mass="34110">MELVSAKTILARPKDDSWFGNDYNMNLYRGCCHGCIYCDSRSECYGVEDFGRVRLKRNALQILEGELQKKKRKGVVGVGAMSDTYNPFEKEMKVTRGALKLLDQYGFGLALDTKSTLVLRDIDLIEQISRKSCANVKITITSADDSLSKVIEPHAPASSERFRAIRELSRAGIFTGVLFTPMLPYITDTEENVTAMVRLAHENGARFIFPMFGVTLRQNQRDYYYKKLDRHFPGLSQKYRNVFRSNYFCGSPQTKKLRSLFQVECKTYGLIFRMRDIIAAYKETKPRVGQLSFFDRI</sequence>
<dbReference type="SFLD" id="SFLDG01084">
    <property type="entry name" value="Uncharacterised_Radical_SAM_Su"/>
    <property type="match status" value="1"/>
</dbReference>
<dbReference type="SMART" id="SM00729">
    <property type="entry name" value="Elp3"/>
    <property type="match status" value="1"/>
</dbReference>
<evidence type="ECO:0000256" key="2">
    <source>
        <dbReference type="ARBA" id="ARBA00023004"/>
    </source>
</evidence>
<keyword evidence="2" id="KW-0408">Iron</keyword>
<dbReference type="InterPro" id="IPR007197">
    <property type="entry name" value="rSAM"/>
</dbReference>
<protein>
    <submittedName>
        <fullName evidence="5">Radical SAM protein</fullName>
    </submittedName>
</protein>
<dbReference type="EMBL" id="JACOON010000003">
    <property type="protein sequence ID" value="MBC5647880.1"/>
    <property type="molecule type" value="Genomic_DNA"/>
</dbReference>